<proteinExistence type="predicted"/>
<dbReference type="AlphaFoldDB" id="A0A0F8ZD45"/>
<reference evidence="1" key="1">
    <citation type="journal article" date="2015" name="Nature">
        <title>Complex archaea that bridge the gap between prokaryotes and eukaryotes.</title>
        <authorList>
            <person name="Spang A."/>
            <person name="Saw J.H."/>
            <person name="Jorgensen S.L."/>
            <person name="Zaremba-Niedzwiedzka K."/>
            <person name="Martijn J."/>
            <person name="Lind A.E."/>
            <person name="van Eijk R."/>
            <person name="Schleper C."/>
            <person name="Guy L."/>
            <person name="Ettema T.J."/>
        </authorList>
    </citation>
    <scope>NUCLEOTIDE SEQUENCE</scope>
</reference>
<sequence>HQREAVSRAPQGSGTCRRAGMTFTVCTKCGREISWGQPRVLSEIREGSKVTRRTERCMECEGWVNTGVKIDAAAKS</sequence>
<feature type="non-terminal residue" evidence="1">
    <location>
        <position position="1"/>
    </location>
</feature>
<comment type="caution">
    <text evidence="1">The sequence shown here is derived from an EMBL/GenBank/DDBJ whole genome shotgun (WGS) entry which is preliminary data.</text>
</comment>
<name>A0A0F8ZD45_9ZZZZ</name>
<protein>
    <submittedName>
        <fullName evidence="1">Uncharacterized protein</fullName>
    </submittedName>
</protein>
<accession>A0A0F8ZD45</accession>
<gene>
    <name evidence="1" type="ORF">LCGC14_3049390</name>
</gene>
<organism evidence="1">
    <name type="scientific">marine sediment metagenome</name>
    <dbReference type="NCBI Taxonomy" id="412755"/>
    <lineage>
        <taxon>unclassified sequences</taxon>
        <taxon>metagenomes</taxon>
        <taxon>ecological metagenomes</taxon>
    </lineage>
</organism>
<dbReference type="EMBL" id="LAZR01064224">
    <property type="protein sequence ID" value="KKK57946.1"/>
    <property type="molecule type" value="Genomic_DNA"/>
</dbReference>
<evidence type="ECO:0000313" key="1">
    <source>
        <dbReference type="EMBL" id="KKK57946.1"/>
    </source>
</evidence>